<dbReference type="FunFam" id="3.90.226.10:FF:000025">
    <property type="entry name" value="Peroxisomal fatty acid beta-oxidation multifunctional protein"/>
    <property type="match status" value="1"/>
</dbReference>
<dbReference type="Pfam" id="PF02737">
    <property type="entry name" value="3HCDH_N"/>
    <property type="match status" value="1"/>
</dbReference>
<dbReference type="Pfam" id="PF00098">
    <property type="entry name" value="zf-CCHC"/>
    <property type="match status" value="1"/>
</dbReference>
<dbReference type="InterPro" id="IPR036291">
    <property type="entry name" value="NAD(P)-bd_dom_sf"/>
</dbReference>
<dbReference type="GO" id="GO:0015074">
    <property type="term" value="P:DNA integration"/>
    <property type="evidence" value="ECO:0007669"/>
    <property type="project" value="InterPro"/>
</dbReference>
<dbReference type="Pfam" id="PF00378">
    <property type="entry name" value="ECH_1"/>
    <property type="match status" value="1"/>
</dbReference>
<dbReference type="Gene3D" id="3.40.50.720">
    <property type="entry name" value="NAD(P)-binding Rossmann-like Domain"/>
    <property type="match status" value="1"/>
</dbReference>
<dbReference type="Proteomes" id="UP000436088">
    <property type="component" value="Unassembled WGS sequence"/>
</dbReference>
<keyword evidence="10" id="KW-1185">Reference proteome</keyword>
<comment type="caution">
    <text evidence="9">The sequence shown here is derived from an EMBL/GenBank/DDBJ whole genome shotgun (WGS) entry which is preliminary data.</text>
</comment>
<dbReference type="InterPro" id="IPR001584">
    <property type="entry name" value="Integrase_cat-core"/>
</dbReference>
<dbReference type="InterPro" id="IPR057670">
    <property type="entry name" value="SH3_retrovirus"/>
</dbReference>
<accession>A0A6A3BS99</accession>
<dbReference type="PROSITE" id="PS50158">
    <property type="entry name" value="ZF_CCHC"/>
    <property type="match status" value="1"/>
</dbReference>
<feature type="domain" description="CCHC-type" evidence="7">
    <location>
        <begin position="679"/>
        <end position="691"/>
    </location>
</feature>
<dbReference type="InterPro" id="IPR006176">
    <property type="entry name" value="3-OHacyl-CoA_DH_NAD-bd"/>
</dbReference>
<feature type="compositionally biased region" description="Basic residues" evidence="6">
    <location>
        <begin position="659"/>
        <end position="669"/>
    </location>
</feature>
<dbReference type="InterPro" id="IPR029045">
    <property type="entry name" value="ClpP/crotonase-like_dom_sf"/>
</dbReference>
<dbReference type="SUPFAM" id="SSF57756">
    <property type="entry name" value="Retrovirus zinc finger-like domains"/>
    <property type="match status" value="1"/>
</dbReference>
<keyword evidence="5" id="KW-0863">Zinc-finger</keyword>
<dbReference type="SUPFAM" id="SSF53098">
    <property type="entry name" value="Ribonuclease H-like"/>
    <property type="match status" value="1"/>
</dbReference>
<dbReference type="SUPFAM" id="SSF56672">
    <property type="entry name" value="DNA/RNA polymerases"/>
    <property type="match status" value="1"/>
</dbReference>
<dbReference type="Pfam" id="PF14223">
    <property type="entry name" value="Retrotran_gag_2"/>
    <property type="match status" value="1"/>
</dbReference>
<keyword evidence="1" id="KW-0378">Hydrolase</keyword>
<keyword evidence="3" id="KW-0456">Lyase</keyword>
<name>A0A6A3BS99_HIBSY</name>
<dbReference type="Gene3D" id="4.10.60.10">
    <property type="entry name" value="Zinc finger, CCHC-type"/>
    <property type="match status" value="1"/>
</dbReference>
<dbReference type="Pfam" id="PF00665">
    <property type="entry name" value="rve"/>
    <property type="match status" value="1"/>
</dbReference>
<dbReference type="SUPFAM" id="SSF52096">
    <property type="entry name" value="ClpP/crotonase"/>
    <property type="match status" value="1"/>
</dbReference>
<evidence type="ECO:0000256" key="5">
    <source>
        <dbReference type="PROSITE-ProRule" id="PRU00047"/>
    </source>
</evidence>
<dbReference type="SUPFAM" id="SSF51735">
    <property type="entry name" value="NAD(P)-binding Rossmann-fold domains"/>
    <property type="match status" value="1"/>
</dbReference>
<dbReference type="InterPro" id="IPR012337">
    <property type="entry name" value="RNaseH-like_sf"/>
</dbReference>
<dbReference type="Pfam" id="PF22936">
    <property type="entry name" value="Pol_BBD"/>
    <property type="match status" value="1"/>
</dbReference>
<dbReference type="InterPro" id="IPR013103">
    <property type="entry name" value="RVT_2"/>
</dbReference>
<evidence type="ECO:0000256" key="1">
    <source>
        <dbReference type="ARBA" id="ARBA00022750"/>
    </source>
</evidence>
<dbReference type="GO" id="GO:0004190">
    <property type="term" value="F:aspartic-type endopeptidase activity"/>
    <property type="evidence" value="ECO:0007669"/>
    <property type="project" value="UniProtKB-KW"/>
</dbReference>
<evidence type="ECO:0000259" key="7">
    <source>
        <dbReference type="PROSITE" id="PS50158"/>
    </source>
</evidence>
<dbReference type="PANTHER" id="PTHR23309:SF49">
    <property type="entry name" value="PEROXISOMAL BIFUNCTIONAL ENZYME"/>
    <property type="match status" value="1"/>
</dbReference>
<keyword evidence="5" id="KW-0862">Zinc</keyword>
<dbReference type="InterPro" id="IPR001878">
    <property type="entry name" value="Znf_CCHC"/>
</dbReference>
<dbReference type="PROSITE" id="PS50994">
    <property type="entry name" value="INTEGRASE"/>
    <property type="match status" value="1"/>
</dbReference>
<dbReference type="CDD" id="cd06558">
    <property type="entry name" value="crotonase-like"/>
    <property type="match status" value="1"/>
</dbReference>
<evidence type="ECO:0000256" key="4">
    <source>
        <dbReference type="ARBA" id="ARBA00023268"/>
    </source>
</evidence>
<dbReference type="InterPro" id="IPR036397">
    <property type="entry name" value="RNaseH_sf"/>
</dbReference>
<dbReference type="InterPro" id="IPR025724">
    <property type="entry name" value="GAG-pre-integrase_dom"/>
</dbReference>
<dbReference type="InterPro" id="IPR054722">
    <property type="entry name" value="PolX-like_BBD"/>
</dbReference>
<dbReference type="InterPro" id="IPR001753">
    <property type="entry name" value="Enoyl-CoA_hydra/iso"/>
</dbReference>
<dbReference type="InterPro" id="IPR036875">
    <property type="entry name" value="Znf_CCHC_sf"/>
</dbReference>
<keyword evidence="2" id="KW-0413">Isomerase</keyword>
<evidence type="ECO:0000313" key="9">
    <source>
        <dbReference type="EMBL" id="KAE8718801.1"/>
    </source>
</evidence>
<dbReference type="Gene3D" id="3.30.420.10">
    <property type="entry name" value="Ribonuclease H-like superfamily/Ribonuclease H"/>
    <property type="match status" value="1"/>
</dbReference>
<protein>
    <submittedName>
        <fullName evidence="9">Glyoxysomal fatty acid beta-oxidation multifunctional protein MFP-a</fullName>
    </submittedName>
</protein>
<evidence type="ECO:0000256" key="2">
    <source>
        <dbReference type="ARBA" id="ARBA00023235"/>
    </source>
</evidence>
<sequence length="1485" mass="166049">MSQKPVTMDVVIDAVAVVTIFNPPVNALAIPVIAGLMEKFDEASRRNDVKAVVLTGKGGKFSGGFDINVFRKVHETGDASVAAPDVSVALVLNAIEECKKPVVVAVEGLALGGGLELAIAFHARIAVPKALLGLPELSLGVIPGLGGTQRLPRLIGLPKAIEIMLTSKPITSEEGKKLGLIDAIVPSEELLKVSRRWVLDIAEKCKPWVLSLHITDKIGSLSEVKEVIKIARQQAKRTAPILPQHQACLDVIEEGIVHGGYTGILKEVKVFKELVLQDTAKGLVHTFLAQRATSKVSNVTDLGLKPRQIKKVAVIGGGQMGSEIATALIVSNIFVLVKEVNSEYLQKGIKMIQGKAEKALSMLKGVLDYSEFKDVDMVVEAVIENVPLKIFSEMEKACPPHCILATNASTIDMIKKVPVVVGNCNGLNLYNDMSKMGGGIVFWADIIGENHVYKRLQEWPEMYGSFYKPSKYTGGRAIKCIPLVIGKQPEGMKNEDWALLDRQALGVIRLTLSRNVAFNIAKEKTTTGLMAALSSMYEKPSASNKVHLMRRLFNLRMTEWASMAQHLNELNTITTQLSSVEIEFDDEVRALIILSSLPDSWNATVTAVSTSSGNNKLKFDDVRDLVLREEIRRRESDEASTSSALHTKSRGRTSERSSNRGRSKSRREKSRMGKKDFTCYNCGKKGHFKRDYRAPKKNIGAHESTNVTEETSDAMILSVNSPIESWILDSGASFHSTPCREIMKNYVSGDFGKVHLDDDETLKIVGKGDIRLKLPNQTTWTLKGITKGALVIARGKKTGTLYVTSNLENIIAATDADGKSNMWHQRLGHMSEKGMKTLLSKWKLSDLKNVDVGLCEDCIFGKQKKVNFAKIGKTPKAEKLELVHTDVWGPSPVPSLAGSLYYVTFIDDSTRKVWVYFLKKKSEVFYTFRKWKAMVENETGLKVKRLRSDNGGKYKNRRFRDFCANNGIKMETTVTMTPHQNGVAERMNKTLNERAISMRIHAGLPKFLWAEAINTAAYLINHGPSIPLDDRIPEEVWSKKEITLSHLRVFGCISYVHIDSAETSKLDAKSNKCAFVGYGGDEFGYRFWDYVNRKIIRSRNVIFNENVMYKDRSSVESSSSNTKAETKEFAEFKEISRNDVQIKCYDEAMQVEDSVNWESSMKDEMDSLMSNQTWELAELPPSKKALHNKWIYRIKEEHDESKHYIARLVVKGFQQKECIDYNEIFSPVVKLSTIRLVLKIVAAENLHVEQLDVKTVFLHGDLEEEIYMRQPECFIEAGKKNLVCRLKKSLYGLKQAPRQWYKKFDSFMSSSGFTRCQANHCCYIKRFDNGFIILLLYVDDMLVAGSDMQEIINLKQKLSKQFAMKDLGAAKQILGMRIKRDTKSETLMLSQAEYINKTLQRTVTKDGGRTRTHGEGAVYLNNWKSDVCHGFVPDQILLMQWELLAGGDTSLTGYIDADLAGNVDIRKSTTGYVYTLGGTAVSWVS</sequence>
<evidence type="ECO:0000313" key="10">
    <source>
        <dbReference type="Proteomes" id="UP000436088"/>
    </source>
</evidence>
<dbReference type="GO" id="GO:0008270">
    <property type="term" value="F:zinc ion binding"/>
    <property type="evidence" value="ECO:0007669"/>
    <property type="project" value="UniProtKB-KW"/>
</dbReference>
<keyword evidence="4" id="KW-0511">Multifunctional enzyme</keyword>
<dbReference type="GO" id="GO:0070403">
    <property type="term" value="F:NAD+ binding"/>
    <property type="evidence" value="ECO:0007669"/>
    <property type="project" value="InterPro"/>
</dbReference>
<keyword evidence="1" id="KW-0645">Protease</keyword>
<keyword evidence="1" id="KW-0064">Aspartyl protease</keyword>
<dbReference type="GO" id="GO:0016829">
    <property type="term" value="F:lyase activity"/>
    <property type="evidence" value="ECO:0007669"/>
    <property type="project" value="UniProtKB-KW"/>
</dbReference>
<reference evidence="9" key="1">
    <citation type="submission" date="2019-09" db="EMBL/GenBank/DDBJ databases">
        <title>Draft genome information of white flower Hibiscus syriacus.</title>
        <authorList>
            <person name="Kim Y.-M."/>
        </authorList>
    </citation>
    <scope>NUCLEOTIDE SEQUENCE [LARGE SCALE GENOMIC DNA]</scope>
    <source>
        <strain evidence="9">YM2019G1</strain>
    </source>
</reference>
<gene>
    <name evidence="9" type="ORF">F3Y22_tig00109987pilonHSYRG00038</name>
</gene>
<dbReference type="Pfam" id="PF13976">
    <property type="entry name" value="gag_pre-integrs"/>
    <property type="match status" value="1"/>
</dbReference>
<dbReference type="Pfam" id="PF25597">
    <property type="entry name" value="SH3_retrovirus"/>
    <property type="match status" value="1"/>
</dbReference>
<evidence type="ECO:0000256" key="6">
    <source>
        <dbReference type="SAM" id="MobiDB-lite"/>
    </source>
</evidence>
<dbReference type="EMBL" id="VEPZ02000799">
    <property type="protein sequence ID" value="KAE8718801.1"/>
    <property type="molecule type" value="Genomic_DNA"/>
</dbReference>
<dbReference type="Gene3D" id="3.90.226.10">
    <property type="entry name" value="2-enoyl-CoA Hydratase, Chain A, domain 1"/>
    <property type="match status" value="1"/>
</dbReference>
<dbReference type="GO" id="GO:0003676">
    <property type="term" value="F:nucleic acid binding"/>
    <property type="evidence" value="ECO:0007669"/>
    <property type="project" value="InterPro"/>
</dbReference>
<dbReference type="PANTHER" id="PTHR23309">
    <property type="entry name" value="3-HYDROXYACYL-COA DEHYROGENASE"/>
    <property type="match status" value="1"/>
</dbReference>
<dbReference type="GO" id="GO:0003857">
    <property type="term" value="F:(3S)-3-hydroxyacyl-CoA dehydrogenase (NAD+) activity"/>
    <property type="evidence" value="ECO:0007669"/>
    <property type="project" value="TreeGrafter"/>
</dbReference>
<evidence type="ECO:0000259" key="8">
    <source>
        <dbReference type="PROSITE" id="PS50994"/>
    </source>
</evidence>
<dbReference type="GO" id="GO:0005777">
    <property type="term" value="C:peroxisome"/>
    <property type="evidence" value="ECO:0007669"/>
    <property type="project" value="TreeGrafter"/>
</dbReference>
<dbReference type="InterPro" id="IPR043502">
    <property type="entry name" value="DNA/RNA_pol_sf"/>
</dbReference>
<feature type="domain" description="Integrase catalytic" evidence="8">
    <location>
        <begin position="871"/>
        <end position="1041"/>
    </location>
</feature>
<dbReference type="GO" id="GO:0006635">
    <property type="term" value="P:fatty acid beta-oxidation"/>
    <property type="evidence" value="ECO:0007669"/>
    <property type="project" value="TreeGrafter"/>
</dbReference>
<evidence type="ECO:0000256" key="3">
    <source>
        <dbReference type="ARBA" id="ARBA00023239"/>
    </source>
</evidence>
<keyword evidence="5" id="KW-0479">Metal-binding</keyword>
<organism evidence="9 10">
    <name type="scientific">Hibiscus syriacus</name>
    <name type="common">Rose of Sharon</name>
    <dbReference type="NCBI Taxonomy" id="106335"/>
    <lineage>
        <taxon>Eukaryota</taxon>
        <taxon>Viridiplantae</taxon>
        <taxon>Streptophyta</taxon>
        <taxon>Embryophyta</taxon>
        <taxon>Tracheophyta</taxon>
        <taxon>Spermatophyta</taxon>
        <taxon>Magnoliopsida</taxon>
        <taxon>eudicotyledons</taxon>
        <taxon>Gunneridae</taxon>
        <taxon>Pentapetalae</taxon>
        <taxon>rosids</taxon>
        <taxon>malvids</taxon>
        <taxon>Malvales</taxon>
        <taxon>Malvaceae</taxon>
        <taxon>Malvoideae</taxon>
        <taxon>Hibiscus</taxon>
    </lineage>
</organism>
<proteinExistence type="predicted"/>
<dbReference type="GO" id="GO:0016853">
    <property type="term" value="F:isomerase activity"/>
    <property type="evidence" value="ECO:0007669"/>
    <property type="project" value="UniProtKB-KW"/>
</dbReference>
<dbReference type="Pfam" id="PF07727">
    <property type="entry name" value="RVT_2"/>
    <property type="match status" value="1"/>
</dbReference>
<feature type="region of interest" description="Disordered" evidence="6">
    <location>
        <begin position="636"/>
        <end position="672"/>
    </location>
</feature>